<gene>
    <name evidence="1" type="ORF">C0081_06445</name>
</gene>
<dbReference type="InterPro" id="IPR011990">
    <property type="entry name" value="TPR-like_helical_dom_sf"/>
</dbReference>
<reference evidence="1 2" key="1">
    <citation type="submission" date="2018-01" db="EMBL/GenBank/DDBJ databases">
        <title>The draft genome sequence of Cohaesibacter sp. H1304.</title>
        <authorList>
            <person name="Wang N.-N."/>
            <person name="Du Z.-J."/>
        </authorList>
    </citation>
    <scope>NUCLEOTIDE SEQUENCE [LARGE SCALE GENOMIC DNA]</scope>
    <source>
        <strain evidence="1 2">H1304</strain>
    </source>
</reference>
<name>A0A2N5XU91_9HYPH</name>
<dbReference type="InterPro" id="IPR010323">
    <property type="entry name" value="DUF924"/>
</dbReference>
<protein>
    <submittedName>
        <fullName evidence="1">DUF924 domain-containing protein</fullName>
    </submittedName>
</protein>
<sequence length="179" mass="20519">MVTSQEVLDFWFSSEPKKWFSKIDAFDATIRFRFGMTLEDARHRRLAEWEGSAKGLLALIIVLDQFSRNLYRGMPQAFSHDAVALSYSHALVKHADWDGLSPDEKAFAVMPMMHAEDIGEQQACLKWMEEIGGEGYIDAAKTHKNIIERFARFPHRNRVLGRYTTPEEKTFLDEGGFSG</sequence>
<dbReference type="OrthoDB" id="7593450at2"/>
<dbReference type="Gene3D" id="1.20.58.320">
    <property type="entry name" value="TPR-like"/>
    <property type="match status" value="1"/>
</dbReference>
<dbReference type="EMBL" id="PKUQ01000011">
    <property type="protein sequence ID" value="PLW78086.1"/>
    <property type="molecule type" value="Genomic_DNA"/>
</dbReference>
<keyword evidence="2" id="KW-1185">Reference proteome</keyword>
<dbReference type="Pfam" id="PF06041">
    <property type="entry name" value="DUF924"/>
    <property type="match status" value="1"/>
</dbReference>
<proteinExistence type="predicted"/>
<dbReference type="Gene3D" id="1.25.40.10">
    <property type="entry name" value="Tetratricopeptide repeat domain"/>
    <property type="match status" value="1"/>
</dbReference>
<evidence type="ECO:0000313" key="1">
    <source>
        <dbReference type="EMBL" id="PLW78086.1"/>
    </source>
</evidence>
<accession>A0A2N5XU91</accession>
<dbReference type="AlphaFoldDB" id="A0A2N5XU91"/>
<dbReference type="RefSeq" id="WP_101532993.1">
    <property type="nucleotide sequence ID" value="NZ_JBFHIU010000035.1"/>
</dbReference>
<dbReference type="Proteomes" id="UP000234881">
    <property type="component" value="Unassembled WGS sequence"/>
</dbReference>
<dbReference type="SUPFAM" id="SSF48452">
    <property type="entry name" value="TPR-like"/>
    <property type="match status" value="1"/>
</dbReference>
<organism evidence="1 2">
    <name type="scientific">Cohaesibacter celericrescens</name>
    <dbReference type="NCBI Taxonomy" id="2067669"/>
    <lineage>
        <taxon>Bacteria</taxon>
        <taxon>Pseudomonadati</taxon>
        <taxon>Pseudomonadota</taxon>
        <taxon>Alphaproteobacteria</taxon>
        <taxon>Hyphomicrobiales</taxon>
        <taxon>Cohaesibacteraceae</taxon>
    </lineage>
</organism>
<comment type="caution">
    <text evidence="1">The sequence shown here is derived from an EMBL/GenBank/DDBJ whole genome shotgun (WGS) entry which is preliminary data.</text>
</comment>
<evidence type="ECO:0000313" key="2">
    <source>
        <dbReference type="Proteomes" id="UP000234881"/>
    </source>
</evidence>